<dbReference type="EMBL" id="ML994673">
    <property type="protein sequence ID" value="KAF2178752.1"/>
    <property type="molecule type" value="Genomic_DNA"/>
</dbReference>
<organism evidence="1 2">
    <name type="scientific">Zopfia rhizophila CBS 207.26</name>
    <dbReference type="NCBI Taxonomy" id="1314779"/>
    <lineage>
        <taxon>Eukaryota</taxon>
        <taxon>Fungi</taxon>
        <taxon>Dikarya</taxon>
        <taxon>Ascomycota</taxon>
        <taxon>Pezizomycotina</taxon>
        <taxon>Dothideomycetes</taxon>
        <taxon>Dothideomycetes incertae sedis</taxon>
        <taxon>Zopfiaceae</taxon>
        <taxon>Zopfia</taxon>
    </lineage>
</organism>
<protein>
    <submittedName>
        <fullName evidence="1">Uncharacterized protein</fullName>
    </submittedName>
</protein>
<evidence type="ECO:0000313" key="1">
    <source>
        <dbReference type="EMBL" id="KAF2178752.1"/>
    </source>
</evidence>
<accession>A0A6A6DK00</accession>
<dbReference type="Proteomes" id="UP000800200">
    <property type="component" value="Unassembled WGS sequence"/>
</dbReference>
<feature type="non-terminal residue" evidence="1">
    <location>
        <position position="1"/>
    </location>
</feature>
<dbReference type="AlphaFoldDB" id="A0A6A6DK00"/>
<reference evidence="1" key="1">
    <citation type="journal article" date="2020" name="Stud. Mycol.">
        <title>101 Dothideomycetes genomes: a test case for predicting lifestyles and emergence of pathogens.</title>
        <authorList>
            <person name="Haridas S."/>
            <person name="Albert R."/>
            <person name="Binder M."/>
            <person name="Bloem J."/>
            <person name="Labutti K."/>
            <person name="Salamov A."/>
            <person name="Andreopoulos B."/>
            <person name="Baker S."/>
            <person name="Barry K."/>
            <person name="Bills G."/>
            <person name="Bluhm B."/>
            <person name="Cannon C."/>
            <person name="Castanera R."/>
            <person name="Culley D."/>
            <person name="Daum C."/>
            <person name="Ezra D."/>
            <person name="Gonzalez J."/>
            <person name="Henrissat B."/>
            <person name="Kuo A."/>
            <person name="Liang C."/>
            <person name="Lipzen A."/>
            <person name="Lutzoni F."/>
            <person name="Magnuson J."/>
            <person name="Mondo S."/>
            <person name="Nolan M."/>
            <person name="Ohm R."/>
            <person name="Pangilinan J."/>
            <person name="Park H.-J."/>
            <person name="Ramirez L."/>
            <person name="Alfaro M."/>
            <person name="Sun H."/>
            <person name="Tritt A."/>
            <person name="Yoshinaga Y."/>
            <person name="Zwiers L.-H."/>
            <person name="Turgeon B."/>
            <person name="Goodwin S."/>
            <person name="Spatafora J."/>
            <person name="Crous P."/>
            <person name="Grigoriev I."/>
        </authorList>
    </citation>
    <scope>NUCLEOTIDE SEQUENCE</scope>
    <source>
        <strain evidence="1">CBS 207.26</strain>
    </source>
</reference>
<keyword evidence="2" id="KW-1185">Reference proteome</keyword>
<proteinExistence type="predicted"/>
<evidence type="ECO:0000313" key="2">
    <source>
        <dbReference type="Proteomes" id="UP000800200"/>
    </source>
</evidence>
<name>A0A6A6DK00_9PEZI</name>
<sequence length="60" mass="6597">ITQTHVKLQGFCRKATGEDGIVDNYFGYCTPHSPLHNTMVLRPINASSHVGGDRKTLLLS</sequence>
<gene>
    <name evidence="1" type="ORF">K469DRAFT_717982</name>
</gene>